<dbReference type="PANTHER" id="PTHR40446">
    <property type="entry name" value="N-ACETYLGLUCOSAMINE-1-PHOSPHODIESTER ALPHA-N-ACETYLGLUCOSAMINIDASE"/>
    <property type="match status" value="1"/>
</dbReference>
<dbReference type="Proteomes" id="UP000477311">
    <property type="component" value="Unassembled WGS sequence"/>
</dbReference>
<evidence type="ECO:0000259" key="2">
    <source>
        <dbReference type="Pfam" id="PF09992"/>
    </source>
</evidence>
<gene>
    <name evidence="3" type="ORF">G4L39_09500</name>
</gene>
<keyword evidence="3" id="KW-0326">Glycosidase</keyword>
<evidence type="ECO:0000256" key="1">
    <source>
        <dbReference type="SAM" id="Phobius"/>
    </source>
</evidence>
<keyword evidence="1" id="KW-1133">Transmembrane helix</keyword>
<dbReference type="EMBL" id="JAAKYA010000064">
    <property type="protein sequence ID" value="NGO39627.1"/>
    <property type="molecule type" value="Genomic_DNA"/>
</dbReference>
<name>A0A6M1RQF7_9BACT</name>
<dbReference type="InterPro" id="IPR018711">
    <property type="entry name" value="NAGPA"/>
</dbReference>
<evidence type="ECO:0000313" key="3">
    <source>
        <dbReference type="EMBL" id="NGO39627.1"/>
    </source>
</evidence>
<keyword evidence="4" id="KW-1185">Reference proteome</keyword>
<dbReference type="PANTHER" id="PTHR40446:SF2">
    <property type="entry name" value="N-ACETYLGLUCOSAMINE-1-PHOSPHODIESTER ALPHA-N-ACETYLGLUCOSAMINIDASE"/>
    <property type="match status" value="1"/>
</dbReference>
<keyword evidence="1" id="KW-0812">Transmembrane</keyword>
<organism evidence="3 4">
    <name type="scientific">Limisphaera ngatamarikiensis</name>
    <dbReference type="NCBI Taxonomy" id="1324935"/>
    <lineage>
        <taxon>Bacteria</taxon>
        <taxon>Pseudomonadati</taxon>
        <taxon>Verrucomicrobiota</taxon>
        <taxon>Verrucomicrobiia</taxon>
        <taxon>Limisphaerales</taxon>
        <taxon>Limisphaeraceae</taxon>
        <taxon>Limisphaera</taxon>
    </lineage>
</organism>
<reference evidence="3 4" key="1">
    <citation type="submission" date="2020-02" db="EMBL/GenBank/DDBJ databases">
        <title>Draft genome sequence of Limisphaera ngatamarikiensis NGM72.4T, a thermophilic Verrucomicrobia grouped in subdivision 3.</title>
        <authorList>
            <person name="Carere C.R."/>
            <person name="Steen J."/>
            <person name="Hugenholtz P."/>
            <person name="Stott M.B."/>
        </authorList>
    </citation>
    <scope>NUCLEOTIDE SEQUENCE [LARGE SCALE GENOMIC DNA]</scope>
    <source>
        <strain evidence="3 4">NGM72.4</strain>
    </source>
</reference>
<feature type="transmembrane region" description="Helical" evidence="1">
    <location>
        <begin position="39"/>
        <end position="57"/>
    </location>
</feature>
<evidence type="ECO:0000313" key="4">
    <source>
        <dbReference type="Proteomes" id="UP000477311"/>
    </source>
</evidence>
<dbReference type="Pfam" id="PF09992">
    <property type="entry name" value="NAGPA"/>
    <property type="match status" value="1"/>
</dbReference>
<dbReference type="AlphaFoldDB" id="A0A6M1RQF7"/>
<proteinExistence type="predicted"/>
<keyword evidence="1" id="KW-0472">Membrane</keyword>
<dbReference type="RefSeq" id="WP_165107767.1">
    <property type="nucleotide sequence ID" value="NZ_JAAKYA010000064.1"/>
</dbReference>
<protein>
    <submittedName>
        <fullName evidence="3">Phosphodiester glycosidase family protein</fullName>
    </submittedName>
</protein>
<dbReference type="GO" id="GO:0016798">
    <property type="term" value="F:hydrolase activity, acting on glycosyl bonds"/>
    <property type="evidence" value="ECO:0007669"/>
    <property type="project" value="UniProtKB-KW"/>
</dbReference>
<keyword evidence="3" id="KW-0378">Hydrolase</keyword>
<feature type="domain" description="Phosphodiester glycosidase" evidence="2">
    <location>
        <begin position="187"/>
        <end position="313"/>
    </location>
</feature>
<sequence>MSVDRARVSQRCSEVWAPGPRGGDRRGGAGLFGRGRARVLGWVWVALIWVFGLWGGAGAERAAEVRLPAGVTYRLEVLEKPRPVRVHELVVELEQGGWELAVAVAPDPDGPGGAEAQLMSPMELAARAGLVVAVNANAFAWLDGPSGREAPARWREGMRVDILGWAHDGRREVSRPERRHWSVWQEPAGRVRLGQVDEGRPVRWAASGFGALVMAGQEVPVEGRTRHPRTAVGLDATGRRLWWVVVDGRRPGYSEGMTLRELAGWMRRRGCWEAVNLDGGGSSVLLVRGVGGRLEVVNRPSEGSPRPLPVLMGLRVRN</sequence>
<comment type="caution">
    <text evidence="3">The sequence shown here is derived from an EMBL/GenBank/DDBJ whole genome shotgun (WGS) entry which is preliminary data.</text>
</comment>
<accession>A0A6M1RQF7</accession>